<protein>
    <submittedName>
        <fullName evidence="1">Uncharacterized protein</fullName>
    </submittedName>
</protein>
<comment type="caution">
    <text evidence="1">The sequence shown here is derived from an EMBL/GenBank/DDBJ whole genome shotgun (WGS) entry which is preliminary data.</text>
</comment>
<evidence type="ECO:0000313" key="1">
    <source>
        <dbReference type="EMBL" id="KAL2913292.1"/>
    </source>
</evidence>
<accession>A0ABR4N1A1</accession>
<dbReference type="Proteomes" id="UP001527925">
    <property type="component" value="Unassembled WGS sequence"/>
</dbReference>
<sequence>MNRGPIVLSIEEAELLLASLVLTWPHAQDLLPPPDKDEDAVVTKLRERLRLLLKDLRKDAEGL</sequence>
<keyword evidence="2" id="KW-1185">Reference proteome</keyword>
<organism evidence="1 2">
    <name type="scientific">Polyrhizophydium stewartii</name>
    <dbReference type="NCBI Taxonomy" id="2732419"/>
    <lineage>
        <taxon>Eukaryota</taxon>
        <taxon>Fungi</taxon>
        <taxon>Fungi incertae sedis</taxon>
        <taxon>Chytridiomycota</taxon>
        <taxon>Chytridiomycota incertae sedis</taxon>
        <taxon>Chytridiomycetes</taxon>
        <taxon>Rhizophydiales</taxon>
        <taxon>Rhizophydiales incertae sedis</taxon>
        <taxon>Polyrhizophydium</taxon>
    </lineage>
</organism>
<gene>
    <name evidence="1" type="ORF">HK105_207170</name>
</gene>
<reference evidence="1 2" key="1">
    <citation type="submission" date="2023-09" db="EMBL/GenBank/DDBJ databases">
        <title>Pangenome analysis of Batrachochytrium dendrobatidis and related Chytrids.</title>
        <authorList>
            <person name="Yacoub M.N."/>
            <person name="Stajich J.E."/>
            <person name="James T.Y."/>
        </authorList>
    </citation>
    <scope>NUCLEOTIDE SEQUENCE [LARGE SCALE GENOMIC DNA]</scope>
    <source>
        <strain evidence="1 2">JEL0888</strain>
    </source>
</reference>
<dbReference type="EMBL" id="JADGIZ020000048">
    <property type="protein sequence ID" value="KAL2913292.1"/>
    <property type="molecule type" value="Genomic_DNA"/>
</dbReference>
<proteinExistence type="predicted"/>
<name>A0ABR4N1A1_9FUNG</name>
<evidence type="ECO:0000313" key="2">
    <source>
        <dbReference type="Proteomes" id="UP001527925"/>
    </source>
</evidence>